<dbReference type="Proteomes" id="UP001219862">
    <property type="component" value="Unassembled WGS sequence"/>
</dbReference>
<proteinExistence type="inferred from homology"/>
<evidence type="ECO:0000256" key="1">
    <source>
        <dbReference type="ARBA" id="ARBA00006479"/>
    </source>
</evidence>
<gene>
    <name evidence="2" type="ORF">PRZ01_03370</name>
</gene>
<accession>A0ABT5KN06</accession>
<dbReference type="SUPFAM" id="SSF53067">
    <property type="entry name" value="Actin-like ATPase domain"/>
    <property type="match status" value="1"/>
</dbReference>
<comment type="caution">
    <text evidence="2">The sequence shown here is derived from an EMBL/GenBank/DDBJ whole genome shotgun (WGS) entry which is preliminary data.</text>
</comment>
<name>A0ABT5KN06_9BURK</name>
<dbReference type="SUPFAM" id="SSF46785">
    <property type="entry name" value="Winged helix' DNA-binding domain"/>
    <property type="match status" value="1"/>
</dbReference>
<sequence length="419" mass="45304">MQTVNRGTTQQSSAPYNRRIVLDLIRRLGSISRKEIVDMVSLSPQTVANITNDLESIGLIVSRRLKTEKSRGQPPIAFELNPNAGCAIGISLEPGRASAALVNLVGDVLKRSDAEVDTSDRRKVLAAMVSLVKELLVKRPVAERLWGIGVALPGPLVATDISFVGPTAMEGWTDLSVFDDLRDATRMQVFYSVDSVAGALGETLFGVAKTLDNFFYLHLGLGLGGALVVNRSTYRGANGNATEIGHIPVVPGGLACYCGNSGCLERYLSLHSLGEALNVDDHLVREMEIVSRLSDPSEEALHAWCRQAALRLRDAVCIIENMLDPRTIVIGGSAPKALVEHLVKLAQPLHRSVRGGVAPDGERIVLSERQEDSSLLGAAVLPIYDMLSPRLEVLQQDRRPDADVAELLGQRDMGRVGRL</sequence>
<dbReference type="Gene3D" id="3.30.420.40">
    <property type="match status" value="2"/>
</dbReference>
<dbReference type="InterPro" id="IPR036388">
    <property type="entry name" value="WH-like_DNA-bd_sf"/>
</dbReference>
<dbReference type="InterPro" id="IPR043129">
    <property type="entry name" value="ATPase_NBD"/>
</dbReference>
<keyword evidence="3" id="KW-1185">Reference proteome</keyword>
<protein>
    <submittedName>
        <fullName evidence="2">ROK family transcriptional regulator</fullName>
    </submittedName>
</protein>
<evidence type="ECO:0000313" key="2">
    <source>
        <dbReference type="EMBL" id="MDC8784231.1"/>
    </source>
</evidence>
<dbReference type="EMBL" id="JAQQXS010000002">
    <property type="protein sequence ID" value="MDC8784231.1"/>
    <property type="molecule type" value="Genomic_DNA"/>
</dbReference>
<evidence type="ECO:0000313" key="3">
    <source>
        <dbReference type="Proteomes" id="UP001219862"/>
    </source>
</evidence>
<dbReference type="PROSITE" id="PS01125">
    <property type="entry name" value="ROK"/>
    <property type="match status" value="1"/>
</dbReference>
<comment type="similarity">
    <text evidence="1">Belongs to the ROK (NagC/XylR) family.</text>
</comment>
<dbReference type="InterPro" id="IPR036390">
    <property type="entry name" value="WH_DNA-bd_sf"/>
</dbReference>
<organism evidence="2 3">
    <name type="scientific">Roseateles koreensis</name>
    <dbReference type="NCBI Taxonomy" id="2987526"/>
    <lineage>
        <taxon>Bacteria</taxon>
        <taxon>Pseudomonadati</taxon>
        <taxon>Pseudomonadota</taxon>
        <taxon>Betaproteobacteria</taxon>
        <taxon>Burkholderiales</taxon>
        <taxon>Sphaerotilaceae</taxon>
        <taxon>Roseateles</taxon>
    </lineage>
</organism>
<dbReference type="InterPro" id="IPR049874">
    <property type="entry name" value="ROK_cs"/>
</dbReference>
<dbReference type="InterPro" id="IPR000600">
    <property type="entry name" value="ROK"/>
</dbReference>
<dbReference type="PANTHER" id="PTHR18964">
    <property type="entry name" value="ROK (REPRESSOR, ORF, KINASE) FAMILY"/>
    <property type="match status" value="1"/>
</dbReference>
<dbReference type="PANTHER" id="PTHR18964:SF149">
    <property type="entry name" value="BIFUNCTIONAL UDP-N-ACETYLGLUCOSAMINE 2-EPIMERASE_N-ACETYLMANNOSAMINE KINASE"/>
    <property type="match status" value="1"/>
</dbReference>
<dbReference type="Pfam" id="PF00480">
    <property type="entry name" value="ROK"/>
    <property type="match status" value="1"/>
</dbReference>
<dbReference type="Gene3D" id="1.10.10.10">
    <property type="entry name" value="Winged helix-like DNA-binding domain superfamily/Winged helix DNA-binding domain"/>
    <property type="match status" value="1"/>
</dbReference>
<reference evidence="2 3" key="1">
    <citation type="submission" date="2022-10" db="EMBL/GenBank/DDBJ databases">
        <title>paucibacter sp. hw8 Genome sequencing.</title>
        <authorList>
            <person name="Park S."/>
        </authorList>
    </citation>
    <scope>NUCLEOTIDE SEQUENCE [LARGE SCALE GENOMIC DNA]</scope>
    <source>
        <strain evidence="3">hw8</strain>
    </source>
</reference>